<gene>
    <name evidence="1" type="ORF">HPB50_010363</name>
</gene>
<evidence type="ECO:0000313" key="2">
    <source>
        <dbReference type="Proteomes" id="UP000821845"/>
    </source>
</evidence>
<keyword evidence="2" id="KW-1185">Reference proteome</keyword>
<organism evidence="1 2">
    <name type="scientific">Hyalomma asiaticum</name>
    <name type="common">Tick</name>
    <dbReference type="NCBI Taxonomy" id="266040"/>
    <lineage>
        <taxon>Eukaryota</taxon>
        <taxon>Metazoa</taxon>
        <taxon>Ecdysozoa</taxon>
        <taxon>Arthropoda</taxon>
        <taxon>Chelicerata</taxon>
        <taxon>Arachnida</taxon>
        <taxon>Acari</taxon>
        <taxon>Parasitiformes</taxon>
        <taxon>Ixodida</taxon>
        <taxon>Ixodoidea</taxon>
        <taxon>Ixodidae</taxon>
        <taxon>Hyalomminae</taxon>
        <taxon>Hyalomma</taxon>
    </lineage>
</organism>
<dbReference type="Proteomes" id="UP000821845">
    <property type="component" value="Chromosome 11"/>
</dbReference>
<dbReference type="EMBL" id="CM023491">
    <property type="protein sequence ID" value="KAH6940915.1"/>
    <property type="molecule type" value="Genomic_DNA"/>
</dbReference>
<reference evidence="1" key="1">
    <citation type="submission" date="2020-05" db="EMBL/GenBank/DDBJ databases">
        <title>Large-scale comparative analyses of tick genomes elucidate their genetic diversity and vector capacities.</title>
        <authorList>
            <person name="Jia N."/>
            <person name="Wang J."/>
            <person name="Shi W."/>
            <person name="Du L."/>
            <person name="Sun Y."/>
            <person name="Zhan W."/>
            <person name="Jiang J."/>
            <person name="Wang Q."/>
            <person name="Zhang B."/>
            <person name="Ji P."/>
            <person name="Sakyi L.B."/>
            <person name="Cui X."/>
            <person name="Yuan T."/>
            <person name="Jiang B."/>
            <person name="Yang W."/>
            <person name="Lam T.T.-Y."/>
            <person name="Chang Q."/>
            <person name="Ding S."/>
            <person name="Wang X."/>
            <person name="Zhu J."/>
            <person name="Ruan X."/>
            <person name="Zhao L."/>
            <person name="Wei J."/>
            <person name="Que T."/>
            <person name="Du C."/>
            <person name="Cheng J."/>
            <person name="Dai P."/>
            <person name="Han X."/>
            <person name="Huang E."/>
            <person name="Gao Y."/>
            <person name="Liu J."/>
            <person name="Shao H."/>
            <person name="Ye R."/>
            <person name="Li L."/>
            <person name="Wei W."/>
            <person name="Wang X."/>
            <person name="Wang C."/>
            <person name="Yang T."/>
            <person name="Huo Q."/>
            <person name="Li W."/>
            <person name="Guo W."/>
            <person name="Chen H."/>
            <person name="Zhou L."/>
            <person name="Ni X."/>
            <person name="Tian J."/>
            <person name="Zhou Y."/>
            <person name="Sheng Y."/>
            <person name="Liu T."/>
            <person name="Pan Y."/>
            <person name="Xia L."/>
            <person name="Li J."/>
            <person name="Zhao F."/>
            <person name="Cao W."/>
        </authorList>
    </citation>
    <scope>NUCLEOTIDE SEQUENCE</scope>
    <source>
        <strain evidence="1">Hyas-2018</strain>
    </source>
</reference>
<sequence length="1373" mass="145792">MDKFAVDLDKVLDELEQSEGLLSERHPETQHHAFEVPRPAGAPATPKCRGNVPQQNGDHSDLHPAALPSVNAPALTDSKKPGSNDTTGGKACFWGDNPVTLLSAPSEASPHSDKSIKSASAHVPSSASPSILSDATAGCLKDCIDSTATCSVGQNPSVPVQDSAPDRSGCARDPVELPGHLSAQPPPLVAHGDSNVSSVYSKPVSSADGCKSRDDGVMYNGQESGCGNEPRLVTNAANEQLELHAEPKNLPAASDTVANSVSDVGAFDEVLPNSSVPQGSFQYPDLLSSSPIRDSLAHKGAEPLQALISLSPDDVKIPGENCTRLLPHDSLVKNSTTNYASSLLDSDKASSSPSKINADSGSSKLPDLQTVERPRSSVAASGDNATKQGTEDSVVCSAQQTLQGVTPEDQDGADVMVPEGLTSKLCTQDAQKTNTATSAQPSKGNETLGCDTSELPVQSPDPTNTVAAHEQQICTQPPSTQDSGKDAESSSTSPSETSSALPATPPASPPKVRTPDPGMLSYSPPRSSSAPPGALPASPVRVSSASSSPVSSASTGPSTDVPDDASHTGDEATVVTEARCLDEGPVVGFDSAPDVTDEELDRLLQEEEGEEGERSFLPPLSEEEQMLGKVKPFWVPDEDALACMLCFGRFTVLKRRHHCRACGKVLCSSCCNQKAPLPCLENREGRVCLPCLTILQRVAAVERLGGPSPANPAAYCSRGPPPLHGAAQSPPLTVLVPVLRRGPRPDGEAPKQVMFSDGIRPGGDLSDEVMPNSMMGPPREPGCRDGPAESLLQERRVVLSDIEGSLPPVALSVSQRDLKLENENDLMIVLQDPNVEPVAFALTRNLHVLVKIVTVSQRDLKLENENDLMIVLQDPNVEPVAFALTRNLHVLVKIVTVECGKKRQCWNFCSRGLCTLGLDEVVFLLEREPGESQLPRDALRLFATLQGIGATGGHRPVGVVPPGVTTTTTAVGAFQCLPFPEGVLGSSDHGGFLLLPHMGQCLDGLVLPRPPWLCAVLLQRMELPWARLLPLRLLLRLGAEFEVYPYPMVSVRGRHSVYTEVGHTIMTVLLDFRNFQYQLANLSGLLVHLEGRQTTVRVPRNRYDALVRVLDGNEHVLALAGNMSPEADAHLVCVQAPEGGTYHSQALQARPGSPVERTGASFVVFSGALKGPGEAKHSVVEDGVLVQLSAASMGSLRTALRAMRDWHVPAVPATPGEDAGHIAVMWTEDDRPKNAGVRSPIDGRSLEGVTGVRLRAFSDFCARGLCLRWTEFFLLSCDGGPTWGGCEDPQRAAEGLARAFCEALLPHLTLLQPLSPLGLRAQLGPDQVGYEAGAQNQPLPVVCQEPLDCALVPLLTGPQEPMHLEMLFHVIYQ</sequence>
<name>A0ACB7T1W7_HYAAI</name>
<proteinExistence type="predicted"/>
<accession>A0ACB7T1W7</accession>
<evidence type="ECO:0000313" key="1">
    <source>
        <dbReference type="EMBL" id="KAH6940915.1"/>
    </source>
</evidence>
<protein>
    <submittedName>
        <fullName evidence="1">Uncharacterized protein</fullName>
    </submittedName>
</protein>
<comment type="caution">
    <text evidence="1">The sequence shown here is derived from an EMBL/GenBank/DDBJ whole genome shotgun (WGS) entry which is preliminary data.</text>
</comment>